<dbReference type="InterPro" id="IPR038300">
    <property type="entry name" value="SASP_sf_alpha/beta"/>
</dbReference>
<dbReference type="AlphaFoldDB" id="A0A9X8IVQ0"/>
<name>A0A9X8IVQ0_BACCE</name>
<reference evidence="1 2" key="1">
    <citation type="submission" date="2019-01" db="EMBL/GenBank/DDBJ databases">
        <title>Draft genome sequence of heavy metal resistant Bacillus cereus NWUAB01.</title>
        <authorList>
            <person name="Babalola O."/>
            <person name="Aremu B.R."/>
            <person name="Ayangbenro A.S."/>
        </authorList>
    </citation>
    <scope>NUCLEOTIDE SEQUENCE [LARGE SCALE GENOMIC DNA]</scope>
    <source>
        <strain evidence="1 2">NWUAB01</strain>
    </source>
</reference>
<evidence type="ECO:0000313" key="2">
    <source>
        <dbReference type="Proteomes" id="UP000253597"/>
    </source>
</evidence>
<dbReference type="Pfam" id="PF00269">
    <property type="entry name" value="SASP"/>
    <property type="match status" value="1"/>
</dbReference>
<sequence>MKYEIVRLLGVTLGLDISSRTNGSVGGKITNSLGIWIIIN</sequence>
<dbReference type="GO" id="GO:0006265">
    <property type="term" value="P:DNA topological change"/>
    <property type="evidence" value="ECO:0007669"/>
    <property type="project" value="InterPro"/>
</dbReference>
<dbReference type="Proteomes" id="UP000253597">
    <property type="component" value="Unassembled WGS sequence"/>
</dbReference>
<dbReference type="EMBL" id="QNGD03000014">
    <property type="protein sequence ID" value="RWQ71027.1"/>
    <property type="molecule type" value="Genomic_DNA"/>
</dbReference>
<proteinExistence type="predicted"/>
<dbReference type="InterPro" id="IPR001448">
    <property type="entry name" value="SASP_alpha/beta-type"/>
</dbReference>
<protein>
    <submittedName>
        <fullName evidence="1">Small, acid-soluble spore protein, alpha/beta type</fullName>
    </submittedName>
</protein>
<gene>
    <name evidence="1" type="ORF">DR116_0024470</name>
</gene>
<dbReference type="GO" id="GO:0003690">
    <property type="term" value="F:double-stranded DNA binding"/>
    <property type="evidence" value="ECO:0007669"/>
    <property type="project" value="InterPro"/>
</dbReference>
<comment type="caution">
    <text evidence="1">The sequence shown here is derived from an EMBL/GenBank/DDBJ whole genome shotgun (WGS) entry which is preliminary data.</text>
</comment>
<organism evidence="1 2">
    <name type="scientific">Bacillus cereus</name>
    <dbReference type="NCBI Taxonomy" id="1396"/>
    <lineage>
        <taxon>Bacteria</taxon>
        <taxon>Bacillati</taxon>
        <taxon>Bacillota</taxon>
        <taxon>Bacilli</taxon>
        <taxon>Bacillales</taxon>
        <taxon>Bacillaceae</taxon>
        <taxon>Bacillus</taxon>
        <taxon>Bacillus cereus group</taxon>
    </lineage>
</organism>
<accession>A0A9X8IVQ0</accession>
<evidence type="ECO:0000313" key="1">
    <source>
        <dbReference type="EMBL" id="RWQ71027.1"/>
    </source>
</evidence>
<dbReference type="Gene3D" id="6.10.10.80">
    <property type="entry name" value="Small, acid-soluble spore protein, alpha/beta type-like"/>
    <property type="match status" value="1"/>
</dbReference>